<sequence length="32" mass="3540">MELKILELPPEYVQSGQSPTEISAANDSDDDF</sequence>
<accession>A0AAN8YJ63</accession>
<proteinExistence type="predicted"/>
<comment type="caution">
    <text evidence="2">The sequence shown here is derived from an EMBL/GenBank/DDBJ whole genome shotgun (WGS) entry which is preliminary data.</text>
</comment>
<feature type="region of interest" description="Disordered" evidence="1">
    <location>
        <begin position="1"/>
        <end position="32"/>
    </location>
</feature>
<evidence type="ECO:0000256" key="1">
    <source>
        <dbReference type="SAM" id="MobiDB-lite"/>
    </source>
</evidence>
<organism evidence="2 3">
    <name type="scientific">Solanum bulbocastanum</name>
    <name type="common">Wild potato</name>
    <dbReference type="NCBI Taxonomy" id="147425"/>
    <lineage>
        <taxon>Eukaryota</taxon>
        <taxon>Viridiplantae</taxon>
        <taxon>Streptophyta</taxon>
        <taxon>Embryophyta</taxon>
        <taxon>Tracheophyta</taxon>
        <taxon>Spermatophyta</taxon>
        <taxon>Magnoliopsida</taxon>
        <taxon>eudicotyledons</taxon>
        <taxon>Gunneridae</taxon>
        <taxon>Pentapetalae</taxon>
        <taxon>asterids</taxon>
        <taxon>lamiids</taxon>
        <taxon>Solanales</taxon>
        <taxon>Solanaceae</taxon>
        <taxon>Solanoideae</taxon>
        <taxon>Solaneae</taxon>
        <taxon>Solanum</taxon>
    </lineage>
</organism>
<name>A0AAN8YJ63_SOLBU</name>
<dbReference type="EMBL" id="JBANQN010000003">
    <property type="protein sequence ID" value="KAK6794560.1"/>
    <property type="molecule type" value="Genomic_DNA"/>
</dbReference>
<gene>
    <name evidence="2" type="ORF">RDI58_008013</name>
</gene>
<evidence type="ECO:0000313" key="2">
    <source>
        <dbReference type="EMBL" id="KAK6794560.1"/>
    </source>
</evidence>
<dbReference type="Proteomes" id="UP001371456">
    <property type="component" value="Unassembled WGS sequence"/>
</dbReference>
<protein>
    <submittedName>
        <fullName evidence="2">Uncharacterized protein</fullName>
    </submittedName>
</protein>
<feature type="compositionally biased region" description="Polar residues" evidence="1">
    <location>
        <begin position="14"/>
        <end position="26"/>
    </location>
</feature>
<evidence type="ECO:0000313" key="3">
    <source>
        <dbReference type="Proteomes" id="UP001371456"/>
    </source>
</evidence>
<dbReference type="AlphaFoldDB" id="A0AAN8YJ63"/>
<keyword evidence="3" id="KW-1185">Reference proteome</keyword>
<reference evidence="2 3" key="1">
    <citation type="submission" date="2024-02" db="EMBL/GenBank/DDBJ databases">
        <title>de novo genome assembly of Solanum bulbocastanum strain 11H21.</title>
        <authorList>
            <person name="Hosaka A.J."/>
        </authorList>
    </citation>
    <scope>NUCLEOTIDE SEQUENCE [LARGE SCALE GENOMIC DNA]</scope>
    <source>
        <tissue evidence="2">Young leaves</tissue>
    </source>
</reference>